<evidence type="ECO:0000313" key="3">
    <source>
        <dbReference type="EMBL" id="KAK6493302.1"/>
    </source>
</evidence>
<feature type="region of interest" description="Disordered" evidence="1">
    <location>
        <begin position="345"/>
        <end position="369"/>
    </location>
</feature>
<name>A0ABR1A892_HUSHU</name>
<sequence length="369" mass="41036">MERNVYCFLVFMNLKVPGQCQTEVPGFVSLDSILLHAVLALLVGVLMLCIVTVIGIFVVCFRQNKIWKKLSVEETTYAHINHHALQCMPVGNDLNHQNQETLSCNSRTATRPSSLRLTGGQVQGGSFENCEGAENQLHSCSHSSGSSAFKQSNPPDYEDSMARRAKQNSSTVRVSQEKTGNSWSRVDLSSKEENWSHYVDMNACKALEDVEQRESVDGECVYDIPRRFSCTCFKTSSACLCFTSSATATLKNAKHSRVLSDNYSDQVNKTSQEFENSKNRPTTFPTYKECGIYVPSLPRAESKDSGVASIIGSQSLNTDESSGKVEKRRYTCNCNVEQDRLALAKKPSSIQKSKQRVTEKTSNKPSLFI</sequence>
<evidence type="ECO:0000313" key="4">
    <source>
        <dbReference type="Proteomes" id="UP001369086"/>
    </source>
</evidence>
<evidence type="ECO:0000256" key="1">
    <source>
        <dbReference type="SAM" id="MobiDB-lite"/>
    </source>
</evidence>
<reference evidence="3 4" key="1">
    <citation type="submission" date="2021-05" db="EMBL/GenBank/DDBJ databases">
        <authorList>
            <person name="Zahm M."/>
            <person name="Klopp C."/>
            <person name="Cabau C."/>
            <person name="Kuhl H."/>
            <person name="Suciu R."/>
            <person name="Ciorpac M."/>
            <person name="Holostenco D."/>
            <person name="Gessner J."/>
            <person name="Wuertz S."/>
            <person name="Hohne C."/>
            <person name="Stock M."/>
            <person name="Gislard M."/>
            <person name="Lluch J."/>
            <person name="Milhes M."/>
            <person name="Lampietro C."/>
            <person name="Lopez Roques C."/>
            <person name="Donnadieu C."/>
            <person name="Du K."/>
            <person name="Schartl M."/>
            <person name="Guiguen Y."/>
        </authorList>
    </citation>
    <scope>NUCLEOTIDE SEQUENCE [LARGE SCALE GENOMIC DNA]</scope>
    <source>
        <strain evidence="3">Hh-F2</strain>
        <tissue evidence="3">Blood</tissue>
    </source>
</reference>
<dbReference type="Proteomes" id="UP001369086">
    <property type="component" value="Unassembled WGS sequence"/>
</dbReference>
<dbReference type="EMBL" id="JAHFZB010000002">
    <property type="protein sequence ID" value="KAK6493302.1"/>
    <property type="molecule type" value="Genomic_DNA"/>
</dbReference>
<protein>
    <submittedName>
        <fullName evidence="3">Uncharacterized protein</fullName>
    </submittedName>
</protein>
<evidence type="ECO:0000256" key="2">
    <source>
        <dbReference type="SAM" id="Phobius"/>
    </source>
</evidence>
<keyword evidence="2" id="KW-1133">Transmembrane helix</keyword>
<keyword evidence="2" id="KW-0472">Membrane</keyword>
<feature type="transmembrane region" description="Helical" evidence="2">
    <location>
        <begin position="33"/>
        <end position="61"/>
    </location>
</feature>
<accession>A0ABR1A892</accession>
<gene>
    <name evidence="3" type="ORF">HHUSO_G2862</name>
</gene>
<organism evidence="3 4">
    <name type="scientific">Huso huso</name>
    <name type="common">Beluga</name>
    <name type="synonym">Acipenser huso</name>
    <dbReference type="NCBI Taxonomy" id="61971"/>
    <lineage>
        <taxon>Eukaryota</taxon>
        <taxon>Metazoa</taxon>
        <taxon>Chordata</taxon>
        <taxon>Craniata</taxon>
        <taxon>Vertebrata</taxon>
        <taxon>Euteleostomi</taxon>
        <taxon>Actinopterygii</taxon>
        <taxon>Chondrostei</taxon>
        <taxon>Acipenseriformes</taxon>
        <taxon>Acipenseridae</taxon>
        <taxon>Huso</taxon>
    </lineage>
</organism>
<keyword evidence="4" id="KW-1185">Reference proteome</keyword>
<feature type="compositionally biased region" description="Polar residues" evidence="1">
    <location>
        <begin position="167"/>
        <end position="184"/>
    </location>
</feature>
<keyword evidence="2" id="KW-0812">Transmembrane</keyword>
<comment type="caution">
    <text evidence="3">The sequence shown here is derived from an EMBL/GenBank/DDBJ whole genome shotgun (WGS) entry which is preliminary data.</text>
</comment>
<proteinExistence type="predicted"/>
<feature type="region of interest" description="Disordered" evidence="1">
    <location>
        <begin position="141"/>
        <end position="185"/>
    </location>
</feature>